<name>A0A0Z8FUP0_STRSU</name>
<dbReference type="EMBL" id="FIHA01000019">
    <property type="protein sequence ID" value="CYU86962.1"/>
    <property type="molecule type" value="Genomic_DNA"/>
</dbReference>
<protein>
    <submittedName>
        <fullName evidence="1">Uncharacterized protein</fullName>
    </submittedName>
</protein>
<evidence type="ECO:0000313" key="1">
    <source>
        <dbReference type="EMBL" id="CYU86962.1"/>
    </source>
</evidence>
<evidence type="ECO:0000313" key="2">
    <source>
        <dbReference type="Proteomes" id="UP000072794"/>
    </source>
</evidence>
<accession>A0A0Z8FUP0</accession>
<proteinExistence type="predicted"/>
<gene>
    <name evidence="1" type="ORF">ERS132414_01131</name>
</gene>
<dbReference type="AlphaFoldDB" id="A0A0Z8FUP0"/>
<organism evidence="1 2">
    <name type="scientific">Streptococcus suis</name>
    <dbReference type="NCBI Taxonomy" id="1307"/>
    <lineage>
        <taxon>Bacteria</taxon>
        <taxon>Bacillati</taxon>
        <taxon>Bacillota</taxon>
        <taxon>Bacilli</taxon>
        <taxon>Lactobacillales</taxon>
        <taxon>Streptococcaceae</taxon>
        <taxon>Streptococcus</taxon>
    </lineage>
</organism>
<sequence length="71" mass="8781">MPSYLLIELAYNSVKKDKVCSALVLFTSWRRKRLNFLRRFVKKVLVVLTRVRQQNQRFWTYRLFFFELFTA</sequence>
<dbReference type="Proteomes" id="UP000072794">
    <property type="component" value="Unassembled WGS sequence"/>
</dbReference>
<reference evidence="1 2" key="1">
    <citation type="submission" date="2016-02" db="EMBL/GenBank/DDBJ databases">
        <authorList>
            <consortium name="Pathogen Informatics"/>
        </authorList>
    </citation>
    <scope>NUCLEOTIDE SEQUENCE [LARGE SCALE GENOMIC DNA]</scope>
    <source>
        <strain evidence="1 2">LSS52</strain>
    </source>
</reference>